<evidence type="ECO:0000313" key="2">
    <source>
        <dbReference type="Proteomes" id="UP000602745"/>
    </source>
</evidence>
<dbReference type="NCBIfam" id="TIGR01509">
    <property type="entry name" value="HAD-SF-IA-v3"/>
    <property type="match status" value="1"/>
</dbReference>
<dbReference type="InterPro" id="IPR023214">
    <property type="entry name" value="HAD_sf"/>
</dbReference>
<keyword evidence="2" id="KW-1185">Reference proteome</keyword>
<dbReference type="PANTHER" id="PTHR12725:SF117">
    <property type="entry name" value="HALOACID DEHALOGENASE-LIKE HYDROLASE"/>
    <property type="match status" value="1"/>
</dbReference>
<dbReference type="SUPFAM" id="SSF56784">
    <property type="entry name" value="HAD-like"/>
    <property type="match status" value="1"/>
</dbReference>
<dbReference type="InterPro" id="IPR036412">
    <property type="entry name" value="HAD-like_sf"/>
</dbReference>
<dbReference type="InterPro" id="IPR006439">
    <property type="entry name" value="HAD-SF_hydro_IA"/>
</dbReference>
<dbReference type="SFLD" id="SFLDG01132">
    <property type="entry name" value="C1.5.3:_5'-Nucleotidase_Like"/>
    <property type="match status" value="1"/>
</dbReference>
<sequence length="238" mass="26611">MAPEPSSGAEPRSFKTVEAWIFDLDNTLYPPSSRLFELIDQRMSLFIADRFGIDGISARALQKHYYRKHGTTLRGLMTVDGIDPHEFMDFVHEIDHGRITANPALALAIERLPGKRFILTNGSVKHAEDVAKAIGIRDLFDGIFDIAAADFVPKPESVVYERFLAHFGVAPERAAMFEDLAHNLIVPHQLGMTTVLVTPDGEDVSERMRHAEDAVKGPHVDHVTDDLTAFLEEILLNR</sequence>
<organism evidence="1 2">
    <name type="scientific">Agaricicola taiwanensis</name>
    <dbReference type="NCBI Taxonomy" id="591372"/>
    <lineage>
        <taxon>Bacteria</taxon>
        <taxon>Pseudomonadati</taxon>
        <taxon>Pseudomonadota</taxon>
        <taxon>Alphaproteobacteria</taxon>
        <taxon>Rhodobacterales</taxon>
        <taxon>Paracoccaceae</taxon>
        <taxon>Agaricicola</taxon>
    </lineage>
</organism>
<dbReference type="AlphaFoldDB" id="A0A8J2YG95"/>
<dbReference type="Proteomes" id="UP000602745">
    <property type="component" value="Unassembled WGS sequence"/>
</dbReference>
<reference evidence="1" key="2">
    <citation type="submission" date="2020-09" db="EMBL/GenBank/DDBJ databases">
        <authorList>
            <person name="Sun Q."/>
            <person name="Sedlacek I."/>
        </authorList>
    </citation>
    <scope>NUCLEOTIDE SEQUENCE</scope>
    <source>
        <strain evidence="1">CCM 7684</strain>
    </source>
</reference>
<dbReference type="NCBIfam" id="TIGR01993">
    <property type="entry name" value="Pyr-5-nucltdase"/>
    <property type="match status" value="1"/>
</dbReference>
<proteinExistence type="predicted"/>
<comment type="caution">
    <text evidence="1">The sequence shown here is derived from an EMBL/GenBank/DDBJ whole genome shotgun (WGS) entry which is preliminary data.</text>
</comment>
<protein>
    <submittedName>
        <fullName evidence="1">Pyrimidine 5'-nucleotidase</fullName>
    </submittedName>
</protein>
<name>A0A8J2YG95_9RHOB</name>
<dbReference type="RefSeq" id="WP_188408433.1">
    <property type="nucleotide sequence ID" value="NZ_BMCP01000001.1"/>
</dbReference>
<dbReference type="InterPro" id="IPR010237">
    <property type="entry name" value="Pyr-5-nucltdase"/>
</dbReference>
<evidence type="ECO:0000313" key="1">
    <source>
        <dbReference type="EMBL" id="GGE33475.1"/>
    </source>
</evidence>
<dbReference type="Gene3D" id="3.40.50.1000">
    <property type="entry name" value="HAD superfamily/HAD-like"/>
    <property type="match status" value="1"/>
</dbReference>
<reference evidence="1" key="1">
    <citation type="journal article" date="2014" name="Int. J. Syst. Evol. Microbiol.">
        <title>Complete genome sequence of Corynebacterium casei LMG S-19264T (=DSM 44701T), isolated from a smear-ripened cheese.</title>
        <authorList>
            <consortium name="US DOE Joint Genome Institute (JGI-PGF)"/>
            <person name="Walter F."/>
            <person name="Albersmeier A."/>
            <person name="Kalinowski J."/>
            <person name="Ruckert C."/>
        </authorList>
    </citation>
    <scope>NUCLEOTIDE SEQUENCE</scope>
    <source>
        <strain evidence="1">CCM 7684</strain>
    </source>
</reference>
<dbReference type="SFLD" id="SFLDG01129">
    <property type="entry name" value="C1.5:_HAD__Beta-PGM__Phosphata"/>
    <property type="match status" value="1"/>
</dbReference>
<gene>
    <name evidence="1" type="ORF">GCM10007276_08450</name>
</gene>
<dbReference type="Gene3D" id="1.10.150.450">
    <property type="match status" value="1"/>
</dbReference>
<dbReference type="PANTHER" id="PTHR12725">
    <property type="entry name" value="HALOACID DEHALOGENASE-LIKE HYDROLASE"/>
    <property type="match status" value="1"/>
</dbReference>
<accession>A0A8J2YG95</accession>
<dbReference type="SFLD" id="SFLDS00003">
    <property type="entry name" value="Haloacid_Dehalogenase"/>
    <property type="match status" value="1"/>
</dbReference>
<dbReference type="Pfam" id="PF00702">
    <property type="entry name" value="Hydrolase"/>
    <property type="match status" value="1"/>
</dbReference>
<dbReference type="EMBL" id="BMCP01000001">
    <property type="protein sequence ID" value="GGE33475.1"/>
    <property type="molecule type" value="Genomic_DNA"/>
</dbReference>